<organism evidence="9 10">
    <name type="scientific">Alternaria panax</name>
    <dbReference type="NCBI Taxonomy" id="48097"/>
    <lineage>
        <taxon>Eukaryota</taxon>
        <taxon>Fungi</taxon>
        <taxon>Dikarya</taxon>
        <taxon>Ascomycota</taxon>
        <taxon>Pezizomycotina</taxon>
        <taxon>Dothideomycetes</taxon>
        <taxon>Pleosporomycetidae</taxon>
        <taxon>Pleosporales</taxon>
        <taxon>Pleosporineae</taxon>
        <taxon>Pleosporaceae</taxon>
        <taxon>Alternaria</taxon>
        <taxon>Alternaria sect. Panax</taxon>
    </lineage>
</organism>
<dbReference type="GO" id="GO:0016020">
    <property type="term" value="C:membrane"/>
    <property type="evidence" value="ECO:0007669"/>
    <property type="project" value="UniProtKB-SubCell"/>
</dbReference>
<dbReference type="Pfam" id="PF20684">
    <property type="entry name" value="Fung_rhodopsin"/>
    <property type="match status" value="1"/>
</dbReference>
<evidence type="ECO:0000256" key="6">
    <source>
        <dbReference type="SAM" id="MobiDB-lite"/>
    </source>
</evidence>
<evidence type="ECO:0000256" key="1">
    <source>
        <dbReference type="ARBA" id="ARBA00004141"/>
    </source>
</evidence>
<dbReference type="Proteomes" id="UP001199106">
    <property type="component" value="Unassembled WGS sequence"/>
</dbReference>
<dbReference type="PANTHER" id="PTHR33048:SF123">
    <property type="entry name" value="INTEGRAL MEMBRANE PROTEIN"/>
    <property type="match status" value="1"/>
</dbReference>
<comment type="similarity">
    <text evidence="5">Belongs to the SAT4 family.</text>
</comment>
<accession>A0AAD4NNP2</accession>
<sequence>MAEYYINQNTFYVVAAAFNIGLDIAIFSISILSLITLRLSLRKKSTIVVFCIRLGAVAKYATSTNPMYDNLMSGVYSILEINVGIICVSIPAFRRLLAQIFPKCFGTTENNSDRTPADDDTPNRLSRKKSRSNKSMLDISLFNTTVMRIVDVNLEGIGKAYDEVHLVELHRSEPKISTQNMDESARRHEDQKQLPLNYCP</sequence>
<keyword evidence="10" id="KW-1185">Reference proteome</keyword>
<evidence type="ECO:0000256" key="3">
    <source>
        <dbReference type="ARBA" id="ARBA00022989"/>
    </source>
</evidence>
<keyword evidence="2 7" id="KW-0812">Transmembrane</keyword>
<keyword evidence="4 7" id="KW-0472">Membrane</keyword>
<feature type="transmembrane region" description="Helical" evidence="7">
    <location>
        <begin position="12"/>
        <end position="34"/>
    </location>
</feature>
<dbReference type="PANTHER" id="PTHR33048">
    <property type="entry name" value="PTH11-LIKE INTEGRAL MEMBRANE PROTEIN (AFU_ORTHOLOGUE AFUA_5G11245)"/>
    <property type="match status" value="1"/>
</dbReference>
<name>A0AAD4NNP2_9PLEO</name>
<evidence type="ECO:0000313" key="9">
    <source>
        <dbReference type="EMBL" id="KAG9191047.1"/>
    </source>
</evidence>
<gene>
    <name evidence="9" type="ORF">G6011_09135</name>
</gene>
<evidence type="ECO:0000256" key="2">
    <source>
        <dbReference type="ARBA" id="ARBA00022692"/>
    </source>
</evidence>
<evidence type="ECO:0000256" key="4">
    <source>
        <dbReference type="ARBA" id="ARBA00023136"/>
    </source>
</evidence>
<feature type="transmembrane region" description="Helical" evidence="7">
    <location>
        <begin position="74"/>
        <end position="93"/>
    </location>
</feature>
<keyword evidence="3 7" id="KW-1133">Transmembrane helix</keyword>
<feature type="domain" description="Rhodopsin" evidence="8">
    <location>
        <begin position="6"/>
        <end position="98"/>
    </location>
</feature>
<evidence type="ECO:0000256" key="7">
    <source>
        <dbReference type="SAM" id="Phobius"/>
    </source>
</evidence>
<evidence type="ECO:0000256" key="5">
    <source>
        <dbReference type="ARBA" id="ARBA00038359"/>
    </source>
</evidence>
<protein>
    <recommendedName>
        <fullName evidence="8">Rhodopsin domain-containing protein</fullName>
    </recommendedName>
</protein>
<feature type="region of interest" description="Disordered" evidence="6">
    <location>
        <begin position="111"/>
        <end position="131"/>
    </location>
</feature>
<evidence type="ECO:0000313" key="10">
    <source>
        <dbReference type="Proteomes" id="UP001199106"/>
    </source>
</evidence>
<feature type="region of interest" description="Disordered" evidence="6">
    <location>
        <begin position="175"/>
        <end position="200"/>
    </location>
</feature>
<comment type="caution">
    <text evidence="9">The sequence shown here is derived from an EMBL/GenBank/DDBJ whole genome shotgun (WGS) entry which is preliminary data.</text>
</comment>
<proteinExistence type="inferred from homology"/>
<feature type="compositionally biased region" description="Basic and acidic residues" evidence="6">
    <location>
        <begin position="183"/>
        <end position="192"/>
    </location>
</feature>
<comment type="subcellular location">
    <subcellularLocation>
        <location evidence="1">Membrane</location>
        <topology evidence="1">Multi-pass membrane protein</topology>
    </subcellularLocation>
</comment>
<dbReference type="InterPro" id="IPR052337">
    <property type="entry name" value="SAT4-like"/>
</dbReference>
<reference evidence="9" key="1">
    <citation type="submission" date="2021-07" db="EMBL/GenBank/DDBJ databases">
        <title>Genome Resource of American Ginseng Black Spot Pathogen Alternaria panax.</title>
        <authorList>
            <person name="Qiu C."/>
            <person name="Wang W."/>
            <person name="Liu Z."/>
        </authorList>
    </citation>
    <scope>NUCLEOTIDE SEQUENCE</scope>
    <source>
        <strain evidence="9">BNCC115425</strain>
    </source>
</reference>
<evidence type="ECO:0000259" key="8">
    <source>
        <dbReference type="Pfam" id="PF20684"/>
    </source>
</evidence>
<dbReference type="AlphaFoldDB" id="A0AAD4NNP2"/>
<dbReference type="InterPro" id="IPR049326">
    <property type="entry name" value="Rhodopsin_dom_fungi"/>
</dbReference>
<dbReference type="EMBL" id="JAANER010000004">
    <property type="protein sequence ID" value="KAG9191047.1"/>
    <property type="molecule type" value="Genomic_DNA"/>
</dbReference>